<evidence type="ECO:0008006" key="3">
    <source>
        <dbReference type="Google" id="ProtNLM"/>
    </source>
</evidence>
<dbReference type="Pfam" id="PF05742">
    <property type="entry name" value="TANGO2"/>
    <property type="match status" value="1"/>
</dbReference>
<evidence type="ECO:0000313" key="2">
    <source>
        <dbReference type="Proteomes" id="UP000521032"/>
    </source>
</evidence>
<comment type="caution">
    <text evidence="1">The sequence shown here is derived from an EMBL/GenBank/DDBJ whole genome shotgun (WGS) entry which is preliminary data.</text>
</comment>
<dbReference type="Proteomes" id="UP000521032">
    <property type="component" value="Unassembled WGS sequence"/>
</dbReference>
<sequence>MMCVINFKLKDDPKYKLVIAANRDESYNRPATPAAFHGDILYGTDEVRGGTWLGITKTGRIAMITNVRNLEEMSKNSPLSRGDIVLDFLKSDDTPEDFLMHLRTESKDYGGFNVLLGDAESLYYMNNYDNKIEKVTEDIHGLSNASLDTPWAKVQLGKHTLDTLTGNIELDKHTLLTLLQSKEKTYDHNQHTGVGESMEYNLSSQFIELEEMEYGTRCSTVILITQDGNVHFVERTYDRGKFVFDTEFNFKIEQ</sequence>
<dbReference type="AlphaFoldDB" id="A0A6V7RMM9"/>
<organism evidence="1 2">
    <name type="scientific">Phocicoccus schoeneichii</name>
    <dbReference type="NCBI Taxonomy" id="1812261"/>
    <lineage>
        <taxon>Bacteria</taxon>
        <taxon>Bacillati</taxon>
        <taxon>Bacillota</taxon>
        <taxon>Bacilli</taxon>
        <taxon>Bacillales</taxon>
        <taxon>Salinicoccaceae</taxon>
        <taxon>Phocicoccus</taxon>
    </lineage>
</organism>
<accession>A0A6V7RMM9</accession>
<dbReference type="PANTHER" id="PTHR17985:SF8">
    <property type="entry name" value="TRANSPORT AND GOLGI ORGANIZATION PROTEIN 2 HOMOLOG"/>
    <property type="match status" value="1"/>
</dbReference>
<keyword evidence="2" id="KW-1185">Reference proteome</keyword>
<dbReference type="InterPro" id="IPR008551">
    <property type="entry name" value="TANGO2"/>
</dbReference>
<evidence type="ECO:0000313" key="1">
    <source>
        <dbReference type="EMBL" id="CAD2079427.1"/>
    </source>
</evidence>
<name>A0A6V7RMM9_9BACL</name>
<dbReference type="PANTHER" id="PTHR17985">
    <property type="entry name" value="SER/THR-RICH PROTEIN T10 IN DGCR REGION"/>
    <property type="match status" value="1"/>
</dbReference>
<protein>
    <recommendedName>
        <fullName evidence="3">Transport and Golgi organization 2</fullName>
    </recommendedName>
</protein>
<gene>
    <name evidence="1" type="ORF">JEOSCH030_01633</name>
</gene>
<dbReference type="RefSeq" id="WP_186088439.1">
    <property type="nucleotide sequence ID" value="NZ_BMDB01000004.1"/>
</dbReference>
<reference evidence="1 2" key="1">
    <citation type="submission" date="2020-07" db="EMBL/GenBank/DDBJ databases">
        <authorList>
            <person name="Criscuolo A."/>
        </authorList>
    </citation>
    <scope>NUCLEOTIDE SEQUENCE [LARGE SCALE GENOMIC DNA]</scope>
    <source>
        <strain evidence="2">CIP 111030</strain>
    </source>
</reference>
<dbReference type="EMBL" id="CAJEWE010000011">
    <property type="protein sequence ID" value="CAD2079427.1"/>
    <property type="molecule type" value="Genomic_DNA"/>
</dbReference>
<proteinExistence type="predicted"/>